<dbReference type="Pfam" id="PF00076">
    <property type="entry name" value="RRM_1"/>
    <property type="match status" value="2"/>
</dbReference>
<keyword evidence="2 3" id="KW-0694">RNA-binding</keyword>
<name>A0A1W0XBB3_HYPEX</name>
<evidence type="ECO:0000259" key="5">
    <source>
        <dbReference type="PROSITE" id="PS50102"/>
    </source>
</evidence>
<dbReference type="PANTHER" id="PTHR24012">
    <property type="entry name" value="RNA BINDING PROTEIN"/>
    <property type="match status" value="1"/>
</dbReference>
<organism evidence="6 7">
    <name type="scientific">Hypsibius exemplaris</name>
    <name type="common">Freshwater tardigrade</name>
    <dbReference type="NCBI Taxonomy" id="2072580"/>
    <lineage>
        <taxon>Eukaryota</taxon>
        <taxon>Metazoa</taxon>
        <taxon>Ecdysozoa</taxon>
        <taxon>Tardigrada</taxon>
        <taxon>Eutardigrada</taxon>
        <taxon>Parachela</taxon>
        <taxon>Hypsibioidea</taxon>
        <taxon>Hypsibiidae</taxon>
        <taxon>Hypsibius</taxon>
    </lineage>
</organism>
<keyword evidence="1" id="KW-0677">Repeat</keyword>
<dbReference type="SMART" id="SM00360">
    <property type="entry name" value="RRM"/>
    <property type="match status" value="2"/>
</dbReference>
<keyword evidence="7" id="KW-1185">Reference proteome</keyword>
<dbReference type="GO" id="GO:0005737">
    <property type="term" value="C:cytoplasm"/>
    <property type="evidence" value="ECO:0007669"/>
    <property type="project" value="UniProtKB-ARBA"/>
</dbReference>
<dbReference type="FunFam" id="3.30.70.330:FF:000383">
    <property type="entry name" value="Sex lethal, isoform D"/>
    <property type="match status" value="1"/>
</dbReference>
<dbReference type="SUPFAM" id="SSF54928">
    <property type="entry name" value="RNA-binding domain, RBD"/>
    <property type="match status" value="1"/>
</dbReference>
<dbReference type="AlphaFoldDB" id="A0A1W0XBB3"/>
<dbReference type="PROSITE" id="PS50102">
    <property type="entry name" value="RRM"/>
    <property type="match status" value="2"/>
</dbReference>
<sequence length="417" mass="42641">MLGKQQTEEDVRKIFEVYGTIEECTVLRTTEGTSRGCAFVKYSNPSEAQAAITALHGIQTMPGASSSLVVKIADTEKERQVRRMQQVASQMGLNGLLNPLSILNASAGAYAQQAALMGLGSSPFGNPVGLNGSQYNGLTGAGSNGLSALGNGGPNLSNSLTGHVSSNGGGFSNGLNLTQQSLDALALQGHPYASGTATFLLPSAAAPTAAWDLVNKKRKSSGSFVNVMPGGNGMHNGNESLSQNFQHSLNQYQGMSLYSGDANGFSSSSGPSAYGSHMNGGGGGGGAGSGGPHGSGGAGSGAPSGMNGMSSSATAAALAAAAYMNSGPDGCNLFIYHLPQDFGDYELNCLFAQYGQIVSARVFVDRITNQSKCFGFVSYDNPASAQAAINALNGYQIGAKRLKVQLKKPKDGNGRMF</sequence>
<evidence type="ECO:0000313" key="7">
    <source>
        <dbReference type="Proteomes" id="UP000192578"/>
    </source>
</evidence>
<dbReference type="EMBL" id="MTYJ01000006">
    <property type="protein sequence ID" value="OQV24571.1"/>
    <property type="molecule type" value="Genomic_DNA"/>
</dbReference>
<proteinExistence type="predicted"/>
<evidence type="ECO:0000256" key="3">
    <source>
        <dbReference type="PROSITE-ProRule" id="PRU00176"/>
    </source>
</evidence>
<dbReference type="GO" id="GO:0003729">
    <property type="term" value="F:mRNA binding"/>
    <property type="evidence" value="ECO:0007669"/>
    <property type="project" value="UniProtKB-ARBA"/>
</dbReference>
<dbReference type="InterPro" id="IPR000504">
    <property type="entry name" value="RRM_dom"/>
</dbReference>
<dbReference type="InterPro" id="IPR035979">
    <property type="entry name" value="RBD_domain_sf"/>
</dbReference>
<evidence type="ECO:0000313" key="6">
    <source>
        <dbReference type="EMBL" id="OQV24571.1"/>
    </source>
</evidence>
<feature type="domain" description="RRM" evidence="5">
    <location>
        <begin position="331"/>
        <end position="409"/>
    </location>
</feature>
<evidence type="ECO:0000256" key="1">
    <source>
        <dbReference type="ARBA" id="ARBA00022737"/>
    </source>
</evidence>
<dbReference type="OrthoDB" id="410044at2759"/>
<evidence type="ECO:0000256" key="4">
    <source>
        <dbReference type="SAM" id="MobiDB-lite"/>
    </source>
</evidence>
<dbReference type="FunFam" id="3.30.70.330:FF:000198">
    <property type="entry name" value="CUGBP Elav-like family member 6 isoform X3"/>
    <property type="match status" value="1"/>
</dbReference>
<feature type="domain" description="RRM" evidence="5">
    <location>
        <begin position="1"/>
        <end position="75"/>
    </location>
</feature>
<feature type="compositionally biased region" description="Gly residues" evidence="4">
    <location>
        <begin position="278"/>
        <end position="302"/>
    </location>
</feature>
<dbReference type="Gene3D" id="3.30.70.330">
    <property type="match status" value="2"/>
</dbReference>
<dbReference type="GO" id="GO:0009967">
    <property type="term" value="P:positive regulation of signal transduction"/>
    <property type="evidence" value="ECO:0007669"/>
    <property type="project" value="UniProtKB-ARBA"/>
</dbReference>
<protein>
    <submittedName>
        <fullName evidence="6">CUGBP Elav-like family member 3</fullName>
    </submittedName>
</protein>
<accession>A0A1W0XBB3</accession>
<feature type="region of interest" description="Disordered" evidence="4">
    <location>
        <begin position="269"/>
        <end position="306"/>
    </location>
</feature>
<gene>
    <name evidence="6" type="ORF">BV898_01631</name>
</gene>
<dbReference type="Proteomes" id="UP000192578">
    <property type="component" value="Unassembled WGS sequence"/>
</dbReference>
<dbReference type="GO" id="GO:0010629">
    <property type="term" value="P:negative regulation of gene expression"/>
    <property type="evidence" value="ECO:0007669"/>
    <property type="project" value="UniProtKB-ARBA"/>
</dbReference>
<reference evidence="7" key="1">
    <citation type="submission" date="2017-01" db="EMBL/GenBank/DDBJ databases">
        <title>Comparative genomics of anhydrobiosis in the tardigrade Hypsibius dujardini.</title>
        <authorList>
            <person name="Yoshida Y."/>
            <person name="Koutsovoulos G."/>
            <person name="Laetsch D."/>
            <person name="Stevens L."/>
            <person name="Kumar S."/>
            <person name="Horikawa D."/>
            <person name="Ishino K."/>
            <person name="Komine S."/>
            <person name="Tomita M."/>
            <person name="Blaxter M."/>
            <person name="Arakawa K."/>
        </authorList>
    </citation>
    <scope>NUCLEOTIDE SEQUENCE [LARGE SCALE GENOMIC DNA]</scope>
    <source>
        <strain evidence="7">Z151</strain>
    </source>
</reference>
<dbReference type="InterPro" id="IPR012677">
    <property type="entry name" value="Nucleotide-bd_a/b_plait_sf"/>
</dbReference>
<evidence type="ECO:0000256" key="2">
    <source>
        <dbReference type="ARBA" id="ARBA00022884"/>
    </source>
</evidence>
<comment type="caution">
    <text evidence="6">The sequence shown here is derived from an EMBL/GenBank/DDBJ whole genome shotgun (WGS) entry which is preliminary data.</text>
</comment>